<keyword evidence="2" id="KW-1185">Reference proteome</keyword>
<accession>A0ABV5GAL9</accession>
<gene>
    <name evidence="1" type="ORF">ACFFX0_31760</name>
</gene>
<name>A0ABV5GAL9_9MICC</name>
<comment type="caution">
    <text evidence="1">The sequence shown here is derived from an EMBL/GenBank/DDBJ whole genome shotgun (WGS) entry which is preliminary data.</text>
</comment>
<evidence type="ECO:0000313" key="1">
    <source>
        <dbReference type="EMBL" id="MFB9075493.1"/>
    </source>
</evidence>
<evidence type="ECO:0000313" key="2">
    <source>
        <dbReference type="Proteomes" id="UP001589575"/>
    </source>
</evidence>
<protein>
    <submittedName>
        <fullName evidence="1">Uncharacterized protein</fullName>
    </submittedName>
</protein>
<proteinExistence type="predicted"/>
<organism evidence="1 2">
    <name type="scientific">Citricoccus parietis</name>
    <dbReference type="NCBI Taxonomy" id="592307"/>
    <lineage>
        <taxon>Bacteria</taxon>
        <taxon>Bacillati</taxon>
        <taxon>Actinomycetota</taxon>
        <taxon>Actinomycetes</taxon>
        <taxon>Micrococcales</taxon>
        <taxon>Micrococcaceae</taxon>
        <taxon>Citricoccus</taxon>
    </lineage>
</organism>
<sequence>MEQRRIGTTVLQARRLGMQRINRHTTMISPYGVTWNRRAEPTDLWGFRMLVPWKNREGHLSL</sequence>
<dbReference type="EMBL" id="JBHMFI010000023">
    <property type="protein sequence ID" value="MFB9075493.1"/>
    <property type="molecule type" value="Genomic_DNA"/>
</dbReference>
<reference evidence="1 2" key="1">
    <citation type="submission" date="2024-09" db="EMBL/GenBank/DDBJ databases">
        <authorList>
            <person name="Sun Q."/>
            <person name="Mori K."/>
        </authorList>
    </citation>
    <scope>NUCLEOTIDE SEQUENCE [LARGE SCALE GENOMIC DNA]</scope>
    <source>
        <strain evidence="1 2">CCM 7609</strain>
    </source>
</reference>
<dbReference type="Proteomes" id="UP001589575">
    <property type="component" value="Unassembled WGS sequence"/>
</dbReference>